<reference evidence="3" key="2">
    <citation type="submission" date="2020-09" db="EMBL/GenBank/DDBJ databases">
        <authorList>
            <person name="Sun Q."/>
            <person name="Zhou Y."/>
        </authorList>
    </citation>
    <scope>NUCLEOTIDE SEQUENCE</scope>
    <source>
        <strain evidence="3">CGMCC 1.15725</strain>
    </source>
</reference>
<dbReference type="InterPro" id="IPR051599">
    <property type="entry name" value="Cell_Envelope_Assoc"/>
</dbReference>
<keyword evidence="1" id="KW-1133">Transmembrane helix</keyword>
<gene>
    <name evidence="3" type="ORF">GCM10011611_15490</name>
</gene>
<feature type="transmembrane region" description="Helical" evidence="1">
    <location>
        <begin position="40"/>
        <end position="57"/>
    </location>
</feature>
<proteinExistence type="predicted"/>
<protein>
    <submittedName>
        <fullName evidence="3">Membrane protein</fullName>
    </submittedName>
</protein>
<dbReference type="PANTHER" id="PTHR30336:SF4">
    <property type="entry name" value="ENVELOPE BIOGENESIS FACTOR ELYC"/>
    <property type="match status" value="1"/>
</dbReference>
<dbReference type="PANTHER" id="PTHR30336">
    <property type="entry name" value="INNER MEMBRANE PROTEIN, PROBABLE PERMEASE"/>
    <property type="match status" value="1"/>
</dbReference>
<keyword evidence="1" id="KW-0472">Membrane</keyword>
<dbReference type="InterPro" id="IPR003848">
    <property type="entry name" value="DUF218"/>
</dbReference>
<evidence type="ECO:0000256" key="1">
    <source>
        <dbReference type="SAM" id="Phobius"/>
    </source>
</evidence>
<dbReference type="Pfam" id="PF02698">
    <property type="entry name" value="DUF218"/>
    <property type="match status" value="1"/>
</dbReference>
<evidence type="ECO:0000259" key="2">
    <source>
        <dbReference type="Pfam" id="PF02698"/>
    </source>
</evidence>
<dbReference type="Gene3D" id="3.40.50.620">
    <property type="entry name" value="HUPs"/>
    <property type="match status" value="1"/>
</dbReference>
<keyword evidence="1" id="KW-0812">Transmembrane</keyword>
<feature type="domain" description="DUF218" evidence="2">
    <location>
        <begin position="79"/>
        <end position="236"/>
    </location>
</feature>
<keyword evidence="4" id="KW-1185">Reference proteome</keyword>
<organism evidence="3 4">
    <name type="scientific">Aliidongia dinghuensis</name>
    <dbReference type="NCBI Taxonomy" id="1867774"/>
    <lineage>
        <taxon>Bacteria</taxon>
        <taxon>Pseudomonadati</taxon>
        <taxon>Pseudomonadota</taxon>
        <taxon>Alphaproteobacteria</taxon>
        <taxon>Rhodospirillales</taxon>
        <taxon>Dongiaceae</taxon>
        <taxon>Aliidongia</taxon>
    </lineage>
</organism>
<dbReference type="CDD" id="cd06259">
    <property type="entry name" value="YdcF-like"/>
    <property type="match status" value="1"/>
</dbReference>
<evidence type="ECO:0000313" key="4">
    <source>
        <dbReference type="Proteomes" id="UP000646365"/>
    </source>
</evidence>
<dbReference type="AlphaFoldDB" id="A0A8J2YS90"/>
<accession>A0A8J2YS90</accession>
<dbReference type="PROSITE" id="PS51257">
    <property type="entry name" value="PROKAR_LIPOPROTEIN"/>
    <property type="match status" value="1"/>
</dbReference>
<dbReference type="EMBL" id="BMJQ01000003">
    <property type="protein sequence ID" value="GGF10819.1"/>
    <property type="molecule type" value="Genomic_DNA"/>
</dbReference>
<dbReference type="InterPro" id="IPR014729">
    <property type="entry name" value="Rossmann-like_a/b/a_fold"/>
</dbReference>
<comment type="caution">
    <text evidence="3">The sequence shown here is derived from an EMBL/GenBank/DDBJ whole genome shotgun (WGS) entry which is preliminary data.</text>
</comment>
<name>A0A8J2YS90_9PROT</name>
<feature type="transmembrane region" description="Helical" evidence="1">
    <location>
        <begin position="12"/>
        <end position="31"/>
    </location>
</feature>
<evidence type="ECO:0000313" key="3">
    <source>
        <dbReference type="EMBL" id="GGF10819.1"/>
    </source>
</evidence>
<dbReference type="GO" id="GO:0000270">
    <property type="term" value="P:peptidoglycan metabolic process"/>
    <property type="evidence" value="ECO:0007669"/>
    <property type="project" value="TreeGrafter"/>
</dbReference>
<dbReference type="RefSeq" id="WP_189044247.1">
    <property type="nucleotide sequence ID" value="NZ_BMJQ01000003.1"/>
</dbReference>
<reference evidence="3" key="1">
    <citation type="journal article" date="2014" name="Int. J. Syst. Evol. Microbiol.">
        <title>Complete genome sequence of Corynebacterium casei LMG S-19264T (=DSM 44701T), isolated from a smear-ripened cheese.</title>
        <authorList>
            <consortium name="US DOE Joint Genome Institute (JGI-PGF)"/>
            <person name="Walter F."/>
            <person name="Albersmeier A."/>
            <person name="Kalinowski J."/>
            <person name="Ruckert C."/>
        </authorList>
    </citation>
    <scope>NUCLEOTIDE SEQUENCE</scope>
    <source>
        <strain evidence="3">CGMCC 1.15725</strain>
    </source>
</reference>
<dbReference type="GO" id="GO:0005886">
    <property type="term" value="C:plasma membrane"/>
    <property type="evidence" value="ECO:0007669"/>
    <property type="project" value="TreeGrafter"/>
</dbReference>
<dbReference type="Proteomes" id="UP000646365">
    <property type="component" value="Unassembled WGS sequence"/>
</dbReference>
<sequence length="260" mass="28732">MFEFSKIVGLLLHPSLLILLSCVVGLLCALVRRTARLGRALLMVSAALLVFAALPMSDWPIEILEDRFPEPTRLPDHVDGIIVLGGAINLGVSAEHDAPTLKAGADRITTFLALARYFPGAKLVYTGGYGEADVARDLFGGLGLDLDRVTFERKSRTTWENALFSKRLVQPAEGETWLLVTSAIDIPRAVACFRAVGWHVTPWPAGYLIQHDRDAYLPNLPQGLANLDWATHEWLGLVYYRLRGWTDTWFPAPERGGQSV</sequence>
<dbReference type="GO" id="GO:0043164">
    <property type="term" value="P:Gram-negative-bacterium-type cell wall biogenesis"/>
    <property type="evidence" value="ECO:0007669"/>
    <property type="project" value="TreeGrafter"/>
</dbReference>